<dbReference type="AlphaFoldDB" id="A0A1U7JEE1"/>
<gene>
    <name evidence="3" type="ORF">A3843_15380</name>
</gene>
<protein>
    <submittedName>
        <fullName evidence="3">Uncharacterized protein</fullName>
    </submittedName>
</protein>
<organism evidence="3 4">
    <name type="scientific">Pseudovibrio exalbescens</name>
    <dbReference type="NCBI Taxonomy" id="197461"/>
    <lineage>
        <taxon>Bacteria</taxon>
        <taxon>Pseudomonadati</taxon>
        <taxon>Pseudomonadota</taxon>
        <taxon>Alphaproteobacteria</taxon>
        <taxon>Hyphomicrobiales</taxon>
        <taxon>Stappiaceae</taxon>
        <taxon>Pseudovibrio</taxon>
    </lineage>
</organism>
<comment type="caution">
    <text evidence="3">The sequence shown here is derived from an EMBL/GenBank/DDBJ whole genome shotgun (WGS) entry which is preliminary data.</text>
</comment>
<reference evidence="3 4" key="1">
    <citation type="submission" date="2016-03" db="EMBL/GenBank/DDBJ databases">
        <title>Genome sequence of Nesiotobacter sp. nov., a moderately halophilic alphaproteobacterium isolated from the Yellow Sea, China.</title>
        <authorList>
            <person name="Zhang G."/>
            <person name="Zhang R."/>
        </authorList>
    </citation>
    <scope>NUCLEOTIDE SEQUENCE [LARGE SCALE GENOMIC DNA]</scope>
    <source>
        <strain evidence="3 4">WB1-6</strain>
    </source>
</reference>
<keyword evidence="2" id="KW-0472">Membrane</keyword>
<keyword evidence="2" id="KW-1133">Transmembrane helix</keyword>
<name>A0A1U7JEE1_9HYPH</name>
<evidence type="ECO:0000256" key="1">
    <source>
        <dbReference type="SAM" id="MobiDB-lite"/>
    </source>
</evidence>
<feature type="transmembrane region" description="Helical" evidence="2">
    <location>
        <begin position="6"/>
        <end position="25"/>
    </location>
</feature>
<dbReference type="STRING" id="197461.A3843_15380"/>
<accession>A0A1U7JEE1</accession>
<feature type="compositionally biased region" description="Low complexity" evidence="1">
    <location>
        <begin position="129"/>
        <end position="138"/>
    </location>
</feature>
<proteinExistence type="predicted"/>
<keyword evidence="2" id="KW-0812">Transmembrane</keyword>
<dbReference type="RefSeq" id="WP_051269583.1">
    <property type="nucleotide sequence ID" value="NZ_LVVZ01000022.1"/>
</dbReference>
<dbReference type="EMBL" id="LVVZ01000022">
    <property type="protein sequence ID" value="OKL43103.1"/>
    <property type="molecule type" value="Genomic_DNA"/>
</dbReference>
<keyword evidence="4" id="KW-1185">Reference proteome</keyword>
<feature type="region of interest" description="Disordered" evidence="1">
    <location>
        <begin position="121"/>
        <end position="226"/>
    </location>
</feature>
<sequence length="226" mass="24190">MTSYLIDGFLFLALLLTTWRVVLMYRQLRVMASHHEDYQRVFDQTSDAMDAISVTLQELRVRGEEISNTLSERIDTAKETTVDMNSVIHKAHEEMSHLQEYVDWLQAAADKVGVDLSHVDARVPDRPAGRGARSAAPRSRLHAGQGRAMQGAAKPDASHKAQGAAAGRAAGGAAAGGKSEAGTAPAGKAGEGQSGEAVSAVNKQNLRVRKVSFGQAAPFRSVNVKD</sequence>
<evidence type="ECO:0000313" key="3">
    <source>
        <dbReference type="EMBL" id="OKL43103.1"/>
    </source>
</evidence>
<dbReference type="Proteomes" id="UP000185783">
    <property type="component" value="Unassembled WGS sequence"/>
</dbReference>
<evidence type="ECO:0000313" key="4">
    <source>
        <dbReference type="Proteomes" id="UP000185783"/>
    </source>
</evidence>
<evidence type="ECO:0000256" key="2">
    <source>
        <dbReference type="SAM" id="Phobius"/>
    </source>
</evidence>